<accession>A0A0B0P3J5</accession>
<proteinExistence type="predicted"/>
<organism evidence="1 3">
    <name type="scientific">Gossypium arboreum</name>
    <name type="common">Tree cotton</name>
    <name type="synonym">Gossypium nanking</name>
    <dbReference type="NCBI Taxonomy" id="29729"/>
    <lineage>
        <taxon>Eukaryota</taxon>
        <taxon>Viridiplantae</taxon>
        <taxon>Streptophyta</taxon>
        <taxon>Embryophyta</taxon>
        <taxon>Tracheophyta</taxon>
        <taxon>Spermatophyta</taxon>
        <taxon>Magnoliopsida</taxon>
        <taxon>eudicotyledons</taxon>
        <taxon>Gunneridae</taxon>
        <taxon>Pentapetalae</taxon>
        <taxon>rosids</taxon>
        <taxon>malvids</taxon>
        <taxon>Malvales</taxon>
        <taxon>Malvaceae</taxon>
        <taxon>Malvoideae</taxon>
        <taxon>Gossypium</taxon>
    </lineage>
</organism>
<reference evidence="3" key="2">
    <citation type="submission" date="2014-09" db="EMBL/GenBank/DDBJ databases">
        <authorList>
            <person name="Mudge J."/>
            <person name="Ramaraj T."/>
            <person name="Lindquist I.E."/>
            <person name="Bharti A.K."/>
            <person name="Sundararajan A."/>
            <person name="Cameron C.T."/>
            <person name="Woodward J.E."/>
            <person name="May G.D."/>
            <person name="Brubaker C."/>
            <person name="Broadhvest J."/>
            <person name="Wilkins T.A."/>
        </authorList>
    </citation>
    <scope>NUCLEOTIDE SEQUENCE</scope>
    <source>
        <strain evidence="3">cv. AKA8401</strain>
    </source>
</reference>
<keyword evidence="3" id="KW-1185">Reference proteome</keyword>
<evidence type="ECO:0000313" key="1">
    <source>
        <dbReference type="EMBL" id="KHG18704.1"/>
    </source>
</evidence>
<dbReference type="EMBL" id="KN411225">
    <property type="protein sequence ID" value="KHG18704.1"/>
    <property type="molecule type" value="Genomic_DNA"/>
</dbReference>
<reference evidence="1" key="1">
    <citation type="submission" date="2014-09" db="EMBL/GenBank/DDBJ databases">
        <title>G. arboreum L. cv. AKA8401 A2 genome assembly version 1.0.</title>
        <authorList>
            <person name="Mudge J."/>
            <person name="Ramaraj T."/>
            <person name="Lindquist I.E."/>
            <person name="Bharti A.K."/>
            <person name="Sundararajan A."/>
            <person name="Cameron C.T."/>
            <person name="Woodward J.E."/>
            <person name="May G.D."/>
            <person name="Brubaker C."/>
            <person name="Broadhvest J."/>
            <person name="Wilkins T.A."/>
        </authorList>
    </citation>
    <scope>NUCLEOTIDE SEQUENCE</scope>
</reference>
<dbReference type="AlphaFoldDB" id="A0A0B0P3J5"/>
<evidence type="ECO:0000313" key="3">
    <source>
        <dbReference type="Proteomes" id="UP000032142"/>
    </source>
</evidence>
<evidence type="ECO:0000313" key="2">
    <source>
        <dbReference type="EMBL" id="KHG27513.1"/>
    </source>
</evidence>
<dbReference type="Proteomes" id="UP000032142">
    <property type="component" value="Unassembled WGS sequence"/>
</dbReference>
<dbReference type="EMBL" id="KN441332">
    <property type="protein sequence ID" value="KHG27513.1"/>
    <property type="molecule type" value="Genomic_DNA"/>
</dbReference>
<gene>
    <name evidence="1" type="ORF">F383_05099</name>
    <name evidence="2" type="ORF">F383_13862</name>
</gene>
<name>A0A0B0P3J5_GOSAR</name>
<sequence length="36" mass="4196">MRSRSRSYHLSKSLMKLHYLTSALQKKPSEMGNSQN</sequence>
<protein>
    <submittedName>
        <fullName evidence="1">Uncharacterized protein</fullName>
    </submittedName>
</protein>